<comment type="function">
    <text evidence="1">Lipid phosphatase which dephosphorylates phosphatidylglycerophosphate (PGP) to phosphatidylglycerol (PG).</text>
</comment>
<dbReference type="EMBL" id="MSDO01000022">
    <property type="protein sequence ID" value="OLO03318.1"/>
    <property type="molecule type" value="Genomic_DNA"/>
</dbReference>
<dbReference type="PIRSF" id="PIRSF006162">
    <property type="entry name" value="PgpA"/>
    <property type="match status" value="1"/>
</dbReference>
<dbReference type="EC" id="3.1.3.27" evidence="1"/>
<dbReference type="PANTHER" id="PTHR36305">
    <property type="entry name" value="PHOSPHATIDYLGLYCEROPHOSPHATASE A"/>
    <property type="match status" value="1"/>
</dbReference>
<feature type="transmembrane region" description="Helical" evidence="2">
    <location>
        <begin position="20"/>
        <end position="39"/>
    </location>
</feature>
<dbReference type="GO" id="GO:0006655">
    <property type="term" value="P:phosphatidylglycerol biosynthetic process"/>
    <property type="evidence" value="ECO:0007669"/>
    <property type="project" value="UniProtKB-UniPathway"/>
</dbReference>
<evidence type="ECO:0000259" key="3">
    <source>
        <dbReference type="Pfam" id="PF04608"/>
    </source>
</evidence>
<keyword evidence="1" id="KW-1003">Cell membrane</keyword>
<dbReference type="RefSeq" id="WP_075570920.1">
    <property type="nucleotide sequence ID" value="NZ_MSDO01000022.1"/>
</dbReference>
<dbReference type="GO" id="GO:0005886">
    <property type="term" value="C:plasma membrane"/>
    <property type="evidence" value="ECO:0007669"/>
    <property type="project" value="UniProtKB-SubCell"/>
</dbReference>
<keyword evidence="1" id="KW-0595">Phospholipid degradation</keyword>
<comment type="pathway">
    <text evidence="1">Phospholipid metabolism; phosphatidylglycerol biosynthesis; phosphatidylglycerol from CDP-diacylglycerol: step 2/2.</text>
</comment>
<accession>A0A1Q8SPG7</accession>
<evidence type="ECO:0000256" key="2">
    <source>
        <dbReference type="SAM" id="Phobius"/>
    </source>
</evidence>
<gene>
    <name evidence="4" type="ORF">BTW07_14635</name>
</gene>
<keyword evidence="2" id="KW-1133">Transmembrane helix</keyword>
<dbReference type="InterPro" id="IPR007686">
    <property type="entry name" value="YutG/PgpA"/>
</dbReference>
<feature type="transmembrane region" description="Helical" evidence="2">
    <location>
        <begin position="80"/>
        <end position="106"/>
    </location>
</feature>
<comment type="subcellular location">
    <subcellularLocation>
        <location evidence="1">Cell inner membrane</location>
        <topology evidence="1">Multi-pass membrane protein</topology>
    </subcellularLocation>
</comment>
<keyword evidence="5" id="KW-1185">Reference proteome</keyword>
<dbReference type="STRING" id="404433.BTW07_14635"/>
<evidence type="ECO:0000313" key="4">
    <source>
        <dbReference type="EMBL" id="OLO03318.1"/>
    </source>
</evidence>
<feature type="domain" description="YutG/PgpA" evidence="3">
    <location>
        <begin position="9"/>
        <end position="147"/>
    </location>
</feature>
<protein>
    <recommendedName>
        <fullName evidence="1">Phosphatidylglycerophosphatase A</fullName>
        <ecNumber evidence="1">3.1.3.27</ecNumber>
    </recommendedName>
    <alternativeName>
        <fullName evidence="1">Phosphatidylglycerolphosphate phosphatase A</fullName>
    </alternativeName>
</protein>
<comment type="caution">
    <text evidence="4">The sequence shown here is derived from an EMBL/GenBank/DDBJ whole genome shotgun (WGS) entry which is preliminary data.</text>
</comment>
<dbReference type="UniPathway" id="UPA00084">
    <property type="reaction ID" value="UER00504"/>
</dbReference>
<feature type="transmembrane region" description="Helical" evidence="2">
    <location>
        <begin position="46"/>
        <end position="68"/>
    </location>
</feature>
<dbReference type="InterPro" id="IPR026037">
    <property type="entry name" value="PgpA"/>
</dbReference>
<comment type="catalytic activity">
    <reaction evidence="1">
        <text>a 1,2-diacyl-sn-glycero-3-phospho-(1'-sn-glycero-3'-phosphate) + H2O = a 1,2-diacyl-sn-glycero-3-phospho-(1'-sn-glycerol) + phosphate</text>
        <dbReference type="Rhea" id="RHEA:33751"/>
        <dbReference type="ChEBI" id="CHEBI:15377"/>
        <dbReference type="ChEBI" id="CHEBI:43474"/>
        <dbReference type="ChEBI" id="CHEBI:60110"/>
        <dbReference type="ChEBI" id="CHEBI:64716"/>
        <dbReference type="EC" id="3.1.3.27"/>
    </reaction>
</comment>
<organism evidence="4 5">
    <name type="scientific">Salinicola socius</name>
    <dbReference type="NCBI Taxonomy" id="404433"/>
    <lineage>
        <taxon>Bacteria</taxon>
        <taxon>Pseudomonadati</taxon>
        <taxon>Pseudomonadota</taxon>
        <taxon>Gammaproteobacteria</taxon>
        <taxon>Oceanospirillales</taxon>
        <taxon>Halomonadaceae</taxon>
        <taxon>Salinicola</taxon>
    </lineage>
</organism>
<dbReference type="Pfam" id="PF04608">
    <property type="entry name" value="PgpA"/>
    <property type="match status" value="1"/>
</dbReference>
<keyword evidence="1" id="KW-0443">Lipid metabolism</keyword>
<dbReference type="GO" id="GO:0046872">
    <property type="term" value="F:metal ion binding"/>
    <property type="evidence" value="ECO:0007669"/>
    <property type="project" value="UniProtKB-KW"/>
</dbReference>
<proteinExistence type="predicted"/>
<dbReference type="GO" id="GO:0009395">
    <property type="term" value="P:phospholipid catabolic process"/>
    <property type="evidence" value="ECO:0007669"/>
    <property type="project" value="UniProtKB-KW"/>
</dbReference>
<dbReference type="InterPro" id="IPR036681">
    <property type="entry name" value="PgpA-like_sf"/>
</dbReference>
<dbReference type="GO" id="GO:0008962">
    <property type="term" value="F:phosphatidylglycerophosphatase activity"/>
    <property type="evidence" value="ECO:0007669"/>
    <property type="project" value="UniProtKB-EC"/>
</dbReference>
<evidence type="ECO:0000256" key="1">
    <source>
        <dbReference type="PIRNR" id="PIRNR006162"/>
    </source>
</evidence>
<dbReference type="PANTHER" id="PTHR36305:SF1">
    <property type="entry name" value="PHOSPHATIDYLGLYCEROPHOSPHATASE A"/>
    <property type="match status" value="1"/>
</dbReference>
<keyword evidence="1" id="KW-0460">Magnesium</keyword>
<keyword evidence="1" id="KW-0442">Lipid degradation</keyword>
<keyword evidence="1" id="KW-0378">Hydrolase</keyword>
<dbReference type="SUPFAM" id="SSF101307">
    <property type="entry name" value="YutG-like"/>
    <property type="match status" value="1"/>
</dbReference>
<sequence length="157" mass="16961">MVENAVLLVATGFGLGWLPWAPGTFGSLIGLPLAWWLLGFSPGRRVAIMVALLVVAIPLCHWASLWLGGGDVPQVVADEYLAFPIVMIGLAAGRRWWVMGLSFLLYRLFDITKLPPIGHVEAIGGGLGIALDDVVAALYALLVLTMVIALRRRYRVA</sequence>
<dbReference type="CDD" id="cd06971">
    <property type="entry name" value="PgpA"/>
    <property type="match status" value="1"/>
</dbReference>
<evidence type="ECO:0000313" key="5">
    <source>
        <dbReference type="Proteomes" id="UP000186878"/>
    </source>
</evidence>
<keyword evidence="1" id="KW-1208">Phospholipid metabolism</keyword>
<feature type="transmembrane region" description="Helical" evidence="2">
    <location>
        <begin position="127"/>
        <end position="150"/>
    </location>
</feature>
<keyword evidence="1 2" id="KW-0812">Transmembrane</keyword>
<keyword evidence="1" id="KW-0997">Cell inner membrane</keyword>
<dbReference type="OrthoDB" id="6162625at2"/>
<name>A0A1Q8SPG7_9GAMM</name>
<dbReference type="AlphaFoldDB" id="A0A1Q8SPG7"/>
<comment type="cofactor">
    <cofactor evidence="1">
        <name>Mg(2+)</name>
        <dbReference type="ChEBI" id="CHEBI:18420"/>
    </cofactor>
</comment>
<dbReference type="Proteomes" id="UP000186878">
    <property type="component" value="Unassembled WGS sequence"/>
</dbReference>
<keyword evidence="1" id="KW-0479">Metal-binding</keyword>
<reference evidence="4 5" key="1">
    <citation type="submission" date="2016-12" db="EMBL/GenBank/DDBJ databases">
        <title>Draft genome sequences of strains Salinicola socius SMB35, Salinicola sp. MH3R3-1 and Chromohalobacter sp. SMB17 from the Verkhnekamsk potash mining region of Russia.</title>
        <authorList>
            <person name="Mavrodi D.V."/>
            <person name="Olsson B.E."/>
            <person name="Korsakova E.S."/>
            <person name="Pyankova A."/>
            <person name="Mavrodi O.V."/>
            <person name="Plotnikova E.G."/>
        </authorList>
    </citation>
    <scope>NUCLEOTIDE SEQUENCE [LARGE SCALE GENOMIC DNA]</scope>
    <source>
        <strain evidence="4 5">SMB35</strain>
    </source>
</reference>
<keyword evidence="1 2" id="KW-0472">Membrane</keyword>